<evidence type="ECO:0000313" key="3">
    <source>
        <dbReference type="EMBL" id="WFR78981.1"/>
    </source>
</evidence>
<dbReference type="Gene3D" id="3.40.50.2000">
    <property type="entry name" value="Glycogen Phosphorylase B"/>
    <property type="match status" value="2"/>
</dbReference>
<dbReference type="InterPro" id="IPR050194">
    <property type="entry name" value="Glycosyltransferase_grp1"/>
</dbReference>
<dbReference type="PANTHER" id="PTHR45947:SF3">
    <property type="entry name" value="SULFOQUINOVOSYL TRANSFERASE SQD2"/>
    <property type="match status" value="1"/>
</dbReference>
<evidence type="ECO:0000259" key="2">
    <source>
        <dbReference type="Pfam" id="PF13579"/>
    </source>
</evidence>
<evidence type="ECO:0000313" key="4">
    <source>
        <dbReference type="Proteomes" id="UP001219584"/>
    </source>
</evidence>
<organism evidence="3 4">
    <name type="scientific">Janthinobacterium rivuli</name>
    <dbReference type="NCBI Taxonomy" id="2751478"/>
    <lineage>
        <taxon>Bacteria</taxon>
        <taxon>Pseudomonadati</taxon>
        <taxon>Pseudomonadota</taxon>
        <taxon>Betaproteobacteria</taxon>
        <taxon>Burkholderiales</taxon>
        <taxon>Oxalobacteraceae</taxon>
        <taxon>Janthinobacterium</taxon>
    </lineage>
</organism>
<accession>A0ABY8I3K8</accession>
<dbReference type="PANTHER" id="PTHR45947">
    <property type="entry name" value="SULFOQUINOVOSYL TRANSFERASE SQD2"/>
    <property type="match status" value="1"/>
</dbReference>
<gene>
    <name evidence="3" type="ORF">P9875_25340</name>
</gene>
<reference evidence="3 4" key="1">
    <citation type="submission" date="2023-04" db="EMBL/GenBank/DDBJ databases">
        <title>Nanopore sequencing of Janthinobacterium from water.</title>
        <authorList>
            <person name="Ciuchcinski K."/>
            <person name="Rokowska A."/>
            <person name="Dziewit L."/>
        </authorList>
    </citation>
    <scope>NUCLEOTIDE SEQUENCE [LARGE SCALE GENOMIC DNA]</scope>
    <source>
        <strain evidence="3 4">DEMB2</strain>
    </source>
</reference>
<feature type="domain" description="Glycosyltransferase subfamily 4-like N-terminal" evidence="2">
    <location>
        <begin position="23"/>
        <end position="185"/>
    </location>
</feature>
<dbReference type="InterPro" id="IPR028098">
    <property type="entry name" value="Glyco_trans_4-like_N"/>
</dbReference>
<protein>
    <submittedName>
        <fullName evidence="3">Glycosyltransferase family 4 protein</fullName>
    </submittedName>
</protein>
<feature type="domain" description="Glycosyl transferase family 1" evidence="1">
    <location>
        <begin position="214"/>
        <end position="364"/>
    </location>
</feature>
<dbReference type="CDD" id="cd03794">
    <property type="entry name" value="GT4_WbuB-like"/>
    <property type="match status" value="1"/>
</dbReference>
<dbReference type="Pfam" id="PF00534">
    <property type="entry name" value="Glycos_transf_1"/>
    <property type="match status" value="1"/>
</dbReference>
<dbReference type="Proteomes" id="UP001219584">
    <property type="component" value="Chromosome"/>
</dbReference>
<dbReference type="Pfam" id="PF13579">
    <property type="entry name" value="Glyco_trans_4_4"/>
    <property type="match status" value="1"/>
</dbReference>
<keyword evidence="4" id="KW-1185">Reference proteome</keyword>
<dbReference type="RefSeq" id="WP_099401476.1">
    <property type="nucleotide sequence ID" value="NZ_CP121464.1"/>
</dbReference>
<sequence length="404" mass="44215">MRILVLSFYYPPDLGPGPFRASALVEALRETSPAGTHIDVITTMPNRYSGFSAAAPALEEFPGLTLHRINLPAHQSGMLDQSKAFLTYARNAVKLARHNKYDLVLATSSRLMTAALGAWISRRAGACLYLDIRDIFVDTIKDVLPKRFARVAKPLFSVLEGWTMRRASKINLVSAGFGEYFSTRYPHQPYSFFTNGIDDEFLPEALPLAAPPQEKQGKALSVLYAGNIGEGQGLHTILPPLAARMRGRLHFNVIGDGGRRAALQAALEQAGVDNVTLMAPMKRSELIAAYRGADVLFVHLNDYAAFKKVLPSKLFEYGAIGKPIWAGVDGYAAQFVATEIPNAAVFYPCDVDAAVNAFDSLHLHDTPRPEFITKFSRKNIVRAMARDIVTLLPPAAGERGAADR</sequence>
<dbReference type="EMBL" id="CP121464">
    <property type="protein sequence ID" value="WFR78981.1"/>
    <property type="molecule type" value="Genomic_DNA"/>
</dbReference>
<dbReference type="SUPFAM" id="SSF53756">
    <property type="entry name" value="UDP-Glycosyltransferase/glycogen phosphorylase"/>
    <property type="match status" value="1"/>
</dbReference>
<proteinExistence type="predicted"/>
<evidence type="ECO:0000259" key="1">
    <source>
        <dbReference type="Pfam" id="PF00534"/>
    </source>
</evidence>
<name>A0ABY8I3K8_9BURK</name>
<dbReference type="InterPro" id="IPR001296">
    <property type="entry name" value="Glyco_trans_1"/>
</dbReference>